<dbReference type="InterPro" id="IPR006182">
    <property type="entry name" value="FliF_N_dom"/>
</dbReference>
<comment type="function">
    <text evidence="1 12">The M ring may be actively involved in energy transduction.</text>
</comment>
<dbReference type="PRINTS" id="PR01009">
    <property type="entry name" value="FLGMRINGFLIF"/>
</dbReference>
<dbReference type="Pfam" id="PF01514">
    <property type="entry name" value="YscJ_FliF"/>
    <property type="match status" value="1"/>
</dbReference>
<keyword evidence="8 14" id="KW-1133">Transmembrane helix</keyword>
<evidence type="ECO:0000313" key="18">
    <source>
        <dbReference type="Proteomes" id="UP000243488"/>
    </source>
</evidence>
<dbReference type="Pfam" id="PF08345">
    <property type="entry name" value="YscJ_FliF_C"/>
    <property type="match status" value="1"/>
</dbReference>
<dbReference type="InterPro" id="IPR043427">
    <property type="entry name" value="YscJ/FliF"/>
</dbReference>
<evidence type="ECO:0000259" key="16">
    <source>
        <dbReference type="Pfam" id="PF08345"/>
    </source>
</evidence>
<dbReference type="GO" id="GO:0005886">
    <property type="term" value="C:plasma membrane"/>
    <property type="evidence" value="ECO:0007669"/>
    <property type="project" value="UniProtKB-SubCell"/>
</dbReference>
<dbReference type="AlphaFoldDB" id="A0A1V0B1E6"/>
<dbReference type="RefSeq" id="WP_080048616.1">
    <property type="nucleotide sequence ID" value="NZ_CP020100.1"/>
</dbReference>
<evidence type="ECO:0000256" key="10">
    <source>
        <dbReference type="ARBA" id="ARBA00023143"/>
    </source>
</evidence>
<dbReference type="KEGG" id="ppha:BVH74_02830"/>
<feature type="domain" description="Flagellar M-ring C-terminal" evidence="16">
    <location>
        <begin position="250"/>
        <end position="414"/>
    </location>
</feature>
<dbReference type="Gene3D" id="3.30.300.30">
    <property type="match status" value="1"/>
</dbReference>
<keyword evidence="17" id="KW-0282">Flagellum</keyword>
<gene>
    <name evidence="17" type="ORF">BVH74_02830</name>
</gene>
<comment type="subunit">
    <text evidence="11">The basal body constitutes a major portion of the flagellar organelle and consists of four rings (L,P,S, and M) mounted on a central rod. The M ring is integral to the inner membrane of the cell and may be connected to the flagellar rod via the S ring. The S (supramembrane ring) lies just distal to the M ring. The L and P rings lie in the outer membrane and the periplasmic space, respectively.</text>
</comment>
<keyword evidence="6" id="KW-1003">Cell membrane</keyword>
<keyword evidence="10 12" id="KW-0975">Bacterial flagellum</keyword>
<dbReference type="EMBL" id="CP020100">
    <property type="protein sequence ID" value="AQZ93758.1"/>
    <property type="molecule type" value="Genomic_DNA"/>
</dbReference>
<dbReference type="PIRSF" id="PIRSF004862">
    <property type="entry name" value="FliF"/>
    <property type="match status" value="1"/>
</dbReference>
<keyword evidence="9 14" id="KW-0472">Membrane</keyword>
<evidence type="ECO:0000256" key="4">
    <source>
        <dbReference type="ARBA" id="ARBA00007971"/>
    </source>
</evidence>
<evidence type="ECO:0000256" key="3">
    <source>
        <dbReference type="ARBA" id="ARBA00004651"/>
    </source>
</evidence>
<proteinExistence type="inferred from homology"/>
<dbReference type="PANTHER" id="PTHR30046">
    <property type="entry name" value="FLAGELLAR M-RING PROTEIN"/>
    <property type="match status" value="1"/>
</dbReference>
<organism evidence="17 18">
    <name type="scientific">Halopseudomonas phragmitis</name>
    <dbReference type="NCBI Taxonomy" id="1931241"/>
    <lineage>
        <taxon>Bacteria</taxon>
        <taxon>Pseudomonadati</taxon>
        <taxon>Pseudomonadota</taxon>
        <taxon>Gammaproteobacteria</taxon>
        <taxon>Pseudomonadales</taxon>
        <taxon>Pseudomonadaceae</taxon>
        <taxon>Halopseudomonas</taxon>
    </lineage>
</organism>
<evidence type="ECO:0000256" key="12">
    <source>
        <dbReference type="PIRNR" id="PIRNR004862"/>
    </source>
</evidence>
<dbReference type="PANTHER" id="PTHR30046:SF0">
    <property type="entry name" value="FLAGELLAR M-RING PROTEIN"/>
    <property type="match status" value="1"/>
</dbReference>
<dbReference type="Proteomes" id="UP000243488">
    <property type="component" value="Chromosome"/>
</dbReference>
<dbReference type="GO" id="GO:0003774">
    <property type="term" value="F:cytoskeletal motor activity"/>
    <property type="evidence" value="ECO:0007669"/>
    <property type="project" value="InterPro"/>
</dbReference>
<evidence type="ECO:0000256" key="5">
    <source>
        <dbReference type="ARBA" id="ARBA00017949"/>
    </source>
</evidence>
<dbReference type="GO" id="GO:0071973">
    <property type="term" value="P:bacterial-type flagellum-dependent cell motility"/>
    <property type="evidence" value="ECO:0007669"/>
    <property type="project" value="InterPro"/>
</dbReference>
<keyword evidence="7 14" id="KW-0812">Transmembrane</keyword>
<evidence type="ECO:0000256" key="8">
    <source>
        <dbReference type="ARBA" id="ARBA00022989"/>
    </source>
</evidence>
<protein>
    <recommendedName>
        <fullName evidence="5 12">Flagellar M-ring protein</fullName>
    </recommendedName>
</protein>
<feature type="transmembrane region" description="Helical" evidence="14">
    <location>
        <begin position="21"/>
        <end position="41"/>
    </location>
</feature>
<evidence type="ECO:0000313" key="17">
    <source>
        <dbReference type="EMBL" id="AQZ93758.1"/>
    </source>
</evidence>
<dbReference type="NCBIfam" id="TIGR00206">
    <property type="entry name" value="fliF"/>
    <property type="match status" value="1"/>
</dbReference>
<feature type="domain" description="Flagellar M-ring N-terminal" evidence="15">
    <location>
        <begin position="45"/>
        <end position="219"/>
    </location>
</feature>
<comment type="subcellular location">
    <subcellularLocation>
        <location evidence="2 12">Bacterial flagellum basal body</location>
    </subcellularLocation>
    <subcellularLocation>
        <location evidence="3">Cell membrane</location>
        <topology evidence="3">Multi-pass membrane protein</topology>
    </subcellularLocation>
</comment>
<keyword evidence="18" id="KW-1185">Reference proteome</keyword>
<accession>A0A1V0B1E6</accession>
<feature type="compositionally biased region" description="Polar residues" evidence="13">
    <location>
        <begin position="329"/>
        <end position="340"/>
    </location>
</feature>
<dbReference type="InterPro" id="IPR013556">
    <property type="entry name" value="Flag_M-ring_C"/>
</dbReference>
<reference evidence="17 18" key="1">
    <citation type="submission" date="2017-03" db="EMBL/GenBank/DDBJ databases">
        <title>Complete genome sequence of the novel DNRA strain Pseudomonas sp. S-6-2 isolated from Chinese polluted river sediment. Journal of Biotechnology.</title>
        <authorList>
            <person name="Li J."/>
            <person name="Xiang F."/>
            <person name="Wang L."/>
            <person name="Xi L."/>
            <person name="Liu J."/>
        </authorList>
    </citation>
    <scope>NUCLEOTIDE SEQUENCE [LARGE SCALE GENOMIC DNA]</scope>
    <source>
        <strain evidence="17 18">S-6-2</strain>
    </source>
</reference>
<evidence type="ECO:0000256" key="14">
    <source>
        <dbReference type="SAM" id="Phobius"/>
    </source>
</evidence>
<keyword evidence="17" id="KW-0969">Cilium</keyword>
<comment type="similarity">
    <text evidence="4 12">Belongs to the FliF family.</text>
</comment>
<feature type="region of interest" description="Disordered" evidence="13">
    <location>
        <begin position="314"/>
        <end position="341"/>
    </location>
</feature>
<evidence type="ECO:0000256" key="7">
    <source>
        <dbReference type="ARBA" id="ARBA00022692"/>
    </source>
</evidence>
<dbReference type="InterPro" id="IPR000067">
    <property type="entry name" value="FlgMring_FliF"/>
</dbReference>
<dbReference type="InterPro" id="IPR045851">
    <property type="entry name" value="AMP-bd_C_sf"/>
</dbReference>
<evidence type="ECO:0000256" key="9">
    <source>
        <dbReference type="ARBA" id="ARBA00023136"/>
    </source>
</evidence>
<evidence type="ECO:0000256" key="2">
    <source>
        <dbReference type="ARBA" id="ARBA00004117"/>
    </source>
</evidence>
<evidence type="ECO:0000256" key="6">
    <source>
        <dbReference type="ARBA" id="ARBA00022475"/>
    </source>
</evidence>
<evidence type="ECO:0000256" key="13">
    <source>
        <dbReference type="SAM" id="MobiDB-lite"/>
    </source>
</evidence>
<evidence type="ECO:0000256" key="11">
    <source>
        <dbReference type="ARBA" id="ARBA00025936"/>
    </source>
</evidence>
<keyword evidence="17" id="KW-0966">Cell projection</keyword>
<name>A0A1V0B1E6_9GAMM</name>
<dbReference type="GO" id="GO:0009431">
    <property type="term" value="C:bacterial-type flagellum basal body, MS ring"/>
    <property type="evidence" value="ECO:0007669"/>
    <property type="project" value="InterPro"/>
</dbReference>
<sequence>MLQTIKSRLPVSGFKLDPRMTLFGMALAAGLVAIGIALYLWREPASYRPLYGAGESYPAAEVMQVLEAEGIRYRLHGQSGQVLVREDHLARARLQLSARGVSVAVPPGYELFDRDEPLGTSQFVQDVRLKRSLEGELARTVMSLKGVEQARVHLAREENRSFVVGRRLPAKASVMLQLAPGTRLQPDQVSAIVNLVANSVPQLEVADVSVVDQHGTLLSRGLDGWGGPARNWQVVEDYQHKAVGNIEQVLAPVLGAGNFRISVAADVDFSQREETVQTYGEAPRVRNEQLRSESAIDQLALGVPGSLSNLPLQLPAPAVDAGEDGAQGNDGNQAATSLRQESNRQLDYDQSVTHVKHAPFALRQQSIAVVLNAASAPEGGWSEQARAELEAMIRSAAGFNAARGDQLTLSVLPFSTVEPLLAELAWWESEQMHALARLGLLGFLALLILLLVVRPAMRIVSRPEQPVLTEELVELDPPAPERALPLQQERPGLSILSELSPLSEIRLPAPNSGLELQIEHLQMLARNDPERVSEVLKHWIGRNDRDLSST</sequence>
<evidence type="ECO:0000259" key="15">
    <source>
        <dbReference type="Pfam" id="PF01514"/>
    </source>
</evidence>
<feature type="transmembrane region" description="Helical" evidence="14">
    <location>
        <begin position="434"/>
        <end position="453"/>
    </location>
</feature>
<dbReference type="STRING" id="1931241.BVH74_02830"/>
<evidence type="ECO:0000256" key="1">
    <source>
        <dbReference type="ARBA" id="ARBA00003820"/>
    </source>
</evidence>